<name>A0A1B7Z4I6_9FLAO</name>
<gene>
    <name evidence="2" type="ORF">A9200_07600</name>
</gene>
<feature type="coiled-coil region" evidence="1">
    <location>
        <begin position="18"/>
        <end position="68"/>
    </location>
</feature>
<evidence type="ECO:0000256" key="1">
    <source>
        <dbReference type="SAM" id="Coils"/>
    </source>
</evidence>
<evidence type="ECO:0000313" key="3">
    <source>
        <dbReference type="Proteomes" id="UP000092164"/>
    </source>
</evidence>
<reference evidence="3" key="1">
    <citation type="submission" date="2016-06" db="EMBL/GenBank/DDBJ databases">
        <authorList>
            <person name="Zhan P."/>
        </authorList>
    </citation>
    <scope>NUCLEOTIDE SEQUENCE [LARGE SCALE GENOMIC DNA]</scope>
    <source>
        <strain evidence="3">T28</strain>
    </source>
</reference>
<dbReference type="EMBL" id="LZFP01000034">
    <property type="protein sequence ID" value="OBR37615.1"/>
    <property type="molecule type" value="Genomic_DNA"/>
</dbReference>
<evidence type="ECO:0000313" key="2">
    <source>
        <dbReference type="EMBL" id="OBR37615.1"/>
    </source>
</evidence>
<protein>
    <submittedName>
        <fullName evidence="2">3-oxoacyl-ACP synthase</fullName>
    </submittedName>
</protein>
<proteinExistence type="predicted"/>
<keyword evidence="1" id="KW-0175">Coiled coil</keyword>
<accession>A0A1B7Z4I6</accession>
<sequence length="148" mass="16742">MLKDKAYDYCVCYVSERLKRIQHQINELETALTSETKSSAGDKHETGRAMIQLEREKLGQQLSELEKTQQLLSKVPRNKAFQAVGLGSLVVTDFYIYFISISSGEFKYNSKSIYCISAGTPIGKLVFGKSEGDIFHFNNKPIKILTIH</sequence>
<dbReference type="AlphaFoldDB" id="A0A1B7Z4I6"/>
<dbReference type="KEGG" id="mart:BTR34_07850"/>
<dbReference type="STRING" id="1836467.BTR34_07850"/>
<organism evidence="2 3">
    <name type="scientific">Maribacter hydrothermalis</name>
    <dbReference type="NCBI Taxonomy" id="1836467"/>
    <lineage>
        <taxon>Bacteria</taxon>
        <taxon>Pseudomonadati</taxon>
        <taxon>Bacteroidota</taxon>
        <taxon>Flavobacteriia</taxon>
        <taxon>Flavobacteriales</taxon>
        <taxon>Flavobacteriaceae</taxon>
        <taxon>Maribacter</taxon>
    </lineage>
</organism>
<dbReference type="Proteomes" id="UP000092164">
    <property type="component" value="Unassembled WGS sequence"/>
</dbReference>
<comment type="caution">
    <text evidence="2">The sequence shown here is derived from an EMBL/GenBank/DDBJ whole genome shotgun (WGS) entry which is preliminary data.</text>
</comment>
<keyword evidence="3" id="KW-1185">Reference proteome</keyword>